<evidence type="ECO:0000313" key="6">
    <source>
        <dbReference type="Proteomes" id="UP000281171"/>
    </source>
</evidence>
<comment type="caution">
    <text evidence="1">The sequence shown here is derived from an EMBL/GenBank/DDBJ whole genome shotgun (WGS) entry which is preliminary data.</text>
</comment>
<evidence type="ECO:0000313" key="2">
    <source>
        <dbReference type="EMBL" id="RMX01702.1"/>
    </source>
</evidence>
<evidence type="ECO:0000313" key="5">
    <source>
        <dbReference type="Proteomes" id="UP000267521"/>
    </source>
</evidence>
<keyword evidence="4" id="KW-1185">Reference proteome</keyword>
<gene>
    <name evidence="3" type="ORF">EBQ24_03075</name>
    <name evidence="2" type="ORF">EBQ25_03350</name>
    <name evidence="1" type="ORF">EBQ26_01120</name>
</gene>
<dbReference type="EMBL" id="RDQM01000001">
    <property type="protein sequence ID" value="RMX01406.1"/>
    <property type="molecule type" value="Genomic_DNA"/>
</dbReference>
<organism evidence="1 5">
    <name type="scientific">Allofranklinella schreckenbergeri</name>
    <dbReference type="NCBI Taxonomy" id="1076744"/>
    <lineage>
        <taxon>Bacteria</taxon>
        <taxon>Pseudomonadati</taxon>
        <taxon>Pseudomonadota</taxon>
        <taxon>Betaproteobacteria</taxon>
        <taxon>Burkholderiales</taxon>
        <taxon>Comamonadaceae</taxon>
        <taxon>Allofranklinella</taxon>
    </lineage>
</organism>
<evidence type="ECO:0000313" key="1">
    <source>
        <dbReference type="EMBL" id="RMX01406.1"/>
    </source>
</evidence>
<dbReference type="Proteomes" id="UP000281171">
    <property type="component" value="Unassembled WGS sequence"/>
</dbReference>
<dbReference type="Proteomes" id="UP000267035">
    <property type="component" value="Unassembled WGS sequence"/>
</dbReference>
<proteinExistence type="predicted"/>
<accession>A0A3M6QGU8</accession>
<evidence type="ECO:0000313" key="3">
    <source>
        <dbReference type="EMBL" id="RMX10890.1"/>
    </source>
</evidence>
<protein>
    <submittedName>
        <fullName evidence="1">Uncharacterized protein</fullName>
    </submittedName>
</protein>
<sequence>MYAHAERTPNQTATVLQTLLPASTALRRSVWLAQAPEHEAVLTQAMQEGWVHEVERELQAPDARLDHYLPHAIAGLSSTRMAALASDDGFCLARSGYDASEAEILSAITVEFFEFMRRQKRRGWNSNSSISFYDGIDMLLPSTTMVPFWVNEVGYWFILGGEPLLNNRALVEVIWSIHTANKKFAVSLARLPFDVPQEQYDAAQPVWKRV</sequence>
<reference evidence="4 5" key="1">
    <citation type="submission" date="2018-10" db="EMBL/GenBank/DDBJ databases">
        <title>Comamonadaceae CDC group NO-1 genome sequencing and assembly.</title>
        <authorList>
            <person name="Bernier A.-M."/>
            <person name="Bernard K."/>
        </authorList>
    </citation>
    <scope>NUCLEOTIDE SEQUENCE [LARGE SCALE GENOMIC DNA]</scope>
    <source>
        <strain evidence="2 4">NML161473</strain>
        <strain evidence="3 6">NML180581</strain>
        <strain evidence="1 5">NML970147</strain>
    </source>
</reference>
<name>A0A3M6QE53_9BURK</name>
<accession>A0A3M6QE53</accession>
<dbReference type="Proteomes" id="UP000267521">
    <property type="component" value="Unassembled WGS sequence"/>
</dbReference>
<dbReference type="SUPFAM" id="SSF103196">
    <property type="entry name" value="Roadblock/LC7 domain"/>
    <property type="match status" value="1"/>
</dbReference>
<evidence type="ECO:0000313" key="4">
    <source>
        <dbReference type="Proteomes" id="UP000267035"/>
    </source>
</evidence>
<dbReference type="AlphaFoldDB" id="A0A3M6QE53"/>
<dbReference type="EMBL" id="RDQK01000006">
    <property type="protein sequence ID" value="RMX10890.1"/>
    <property type="molecule type" value="Genomic_DNA"/>
</dbReference>
<accession>A0A3M6R7P0</accession>
<dbReference type="EMBL" id="RDQL01000003">
    <property type="protein sequence ID" value="RMX01702.1"/>
    <property type="molecule type" value="Genomic_DNA"/>
</dbReference>